<dbReference type="SUPFAM" id="SSF49265">
    <property type="entry name" value="Fibronectin type III"/>
    <property type="match status" value="1"/>
</dbReference>
<dbReference type="InterPro" id="IPR027417">
    <property type="entry name" value="P-loop_NTPase"/>
</dbReference>
<reference evidence="2" key="1">
    <citation type="submission" date="2021-03" db="EMBL/GenBank/DDBJ databases">
        <authorList>
            <person name="Bekaert M."/>
        </authorList>
    </citation>
    <scope>NUCLEOTIDE SEQUENCE</scope>
</reference>
<dbReference type="Proteomes" id="UP000683360">
    <property type="component" value="Unassembled WGS sequence"/>
</dbReference>
<dbReference type="CDD" id="cd00063">
    <property type="entry name" value="FN3"/>
    <property type="match status" value="1"/>
</dbReference>
<keyword evidence="3" id="KW-1185">Reference proteome</keyword>
<dbReference type="OrthoDB" id="8954335at2759"/>
<dbReference type="SUPFAM" id="SSF52540">
    <property type="entry name" value="P-loop containing nucleoside triphosphate hydrolases"/>
    <property type="match status" value="1"/>
</dbReference>
<sequence>MAYLIREAILNDNEIPSTVACTTKITASSIRLDWDEIYKTEYINYDVKYRVDGTMDFERLETKQKFIEINELKSDTLYNVCIFGVNFEGDSSPIVRGNLKTDKSNFSYLKGNSKLIKHGKIGLYQLEPAHVDSDKEGCLRTCYMIAKDTPSHQRSTIKTLLVLGATGAGKSTFIDALFNYVTGVSMTDEIRYSIINKNREEKEREYRQCDSQTRSVVEYILPKMDGLRIDFPLNIIDTPEFNDTTEDFDKTIFEKIQDLLNGK</sequence>
<dbReference type="Pfam" id="PF00735">
    <property type="entry name" value="Septin"/>
    <property type="match status" value="1"/>
</dbReference>
<feature type="domain" description="Fibronectin type-III" evidence="1">
    <location>
        <begin position="15"/>
        <end position="104"/>
    </location>
</feature>
<evidence type="ECO:0000313" key="2">
    <source>
        <dbReference type="EMBL" id="CAG2224315.1"/>
    </source>
</evidence>
<dbReference type="PANTHER" id="PTHR32046">
    <property type="entry name" value="G DOMAIN-CONTAINING PROTEIN"/>
    <property type="match status" value="1"/>
</dbReference>
<protein>
    <recommendedName>
        <fullName evidence="1">Fibronectin type-III domain-containing protein</fullName>
    </recommendedName>
</protein>
<dbReference type="Pfam" id="PF00041">
    <property type="entry name" value="fn3"/>
    <property type="match status" value="1"/>
</dbReference>
<dbReference type="InterPro" id="IPR003961">
    <property type="entry name" value="FN3_dom"/>
</dbReference>
<evidence type="ECO:0000259" key="1">
    <source>
        <dbReference type="PROSITE" id="PS50853"/>
    </source>
</evidence>
<dbReference type="EMBL" id="CAJPWZ010001801">
    <property type="protein sequence ID" value="CAG2224315.1"/>
    <property type="molecule type" value="Genomic_DNA"/>
</dbReference>
<proteinExistence type="predicted"/>
<evidence type="ECO:0000313" key="3">
    <source>
        <dbReference type="Proteomes" id="UP000683360"/>
    </source>
</evidence>
<dbReference type="GO" id="GO:0005525">
    <property type="term" value="F:GTP binding"/>
    <property type="evidence" value="ECO:0007669"/>
    <property type="project" value="InterPro"/>
</dbReference>
<gene>
    <name evidence="2" type="ORF">MEDL_37521</name>
</gene>
<dbReference type="InterPro" id="IPR036116">
    <property type="entry name" value="FN3_sf"/>
</dbReference>
<dbReference type="Gene3D" id="2.60.40.10">
    <property type="entry name" value="Immunoglobulins"/>
    <property type="match status" value="1"/>
</dbReference>
<name>A0A8S3T168_MYTED</name>
<organism evidence="2 3">
    <name type="scientific">Mytilus edulis</name>
    <name type="common">Blue mussel</name>
    <dbReference type="NCBI Taxonomy" id="6550"/>
    <lineage>
        <taxon>Eukaryota</taxon>
        <taxon>Metazoa</taxon>
        <taxon>Spiralia</taxon>
        <taxon>Lophotrochozoa</taxon>
        <taxon>Mollusca</taxon>
        <taxon>Bivalvia</taxon>
        <taxon>Autobranchia</taxon>
        <taxon>Pteriomorphia</taxon>
        <taxon>Mytilida</taxon>
        <taxon>Mytiloidea</taxon>
        <taxon>Mytilidae</taxon>
        <taxon>Mytilinae</taxon>
        <taxon>Mytilus</taxon>
    </lineage>
</organism>
<dbReference type="AlphaFoldDB" id="A0A8S3T168"/>
<dbReference type="InterPro" id="IPR030379">
    <property type="entry name" value="G_SEPTIN_dom"/>
</dbReference>
<dbReference type="PANTHER" id="PTHR32046:SF11">
    <property type="entry name" value="IMMUNE-ASSOCIATED NUCLEOTIDE-BINDING PROTEIN 10-LIKE"/>
    <property type="match status" value="1"/>
</dbReference>
<dbReference type="PROSITE" id="PS50853">
    <property type="entry name" value="FN3"/>
    <property type="match status" value="1"/>
</dbReference>
<accession>A0A8S3T168</accession>
<dbReference type="Gene3D" id="3.40.50.300">
    <property type="entry name" value="P-loop containing nucleotide triphosphate hydrolases"/>
    <property type="match status" value="1"/>
</dbReference>
<comment type="caution">
    <text evidence="2">The sequence shown here is derived from an EMBL/GenBank/DDBJ whole genome shotgun (WGS) entry which is preliminary data.</text>
</comment>
<dbReference type="InterPro" id="IPR013783">
    <property type="entry name" value="Ig-like_fold"/>
</dbReference>